<evidence type="ECO:0000313" key="1">
    <source>
        <dbReference type="EnsemblPlants" id="TuG1812S0003283900.01.T01"/>
    </source>
</evidence>
<dbReference type="Proteomes" id="UP000015106">
    <property type="component" value="Unassembled WGS sequence"/>
</dbReference>
<dbReference type="Gene3D" id="3.80.10.10">
    <property type="entry name" value="Ribonuclease Inhibitor"/>
    <property type="match status" value="1"/>
</dbReference>
<sequence>MILMHADVSHVQNLESSLETEKDEVFLKEDIIKTWTYCHEQRMRLVYERRIRLPLVPPSGLRVLFLSSCTITDEALAVCLGGLGSLKHLSLQKIMTLTTLPSEEVLQHLTKLNRLIVEYCWCLRSLGGLRAATSLSDVRLSSCPSLELAHGAECLPLSLERLIILHCVLGAEFFSTNWLHVNYIFISSCRSAACLAVGSLYHLPDLCMLEGLSYLQLYHVHLIDVPKLTPECISQLRVQKSLGVGSPVILNNVLLAEGFIVPPLLALEDCKEPFVSLEESANFTSVKTQDPNDFPTYKSEVLLQSEQARHY</sequence>
<reference evidence="2" key="1">
    <citation type="journal article" date="2013" name="Nature">
        <title>Draft genome of the wheat A-genome progenitor Triticum urartu.</title>
        <authorList>
            <person name="Ling H.Q."/>
            <person name="Zhao S."/>
            <person name="Liu D."/>
            <person name="Wang J."/>
            <person name="Sun H."/>
            <person name="Zhang C."/>
            <person name="Fan H."/>
            <person name="Li D."/>
            <person name="Dong L."/>
            <person name="Tao Y."/>
            <person name="Gao C."/>
            <person name="Wu H."/>
            <person name="Li Y."/>
            <person name="Cui Y."/>
            <person name="Guo X."/>
            <person name="Zheng S."/>
            <person name="Wang B."/>
            <person name="Yu K."/>
            <person name="Liang Q."/>
            <person name="Yang W."/>
            <person name="Lou X."/>
            <person name="Chen J."/>
            <person name="Feng M."/>
            <person name="Jian J."/>
            <person name="Zhang X."/>
            <person name="Luo G."/>
            <person name="Jiang Y."/>
            <person name="Liu J."/>
            <person name="Wang Z."/>
            <person name="Sha Y."/>
            <person name="Zhang B."/>
            <person name="Wu H."/>
            <person name="Tang D."/>
            <person name="Shen Q."/>
            <person name="Xue P."/>
            <person name="Zou S."/>
            <person name="Wang X."/>
            <person name="Liu X."/>
            <person name="Wang F."/>
            <person name="Yang Y."/>
            <person name="An X."/>
            <person name="Dong Z."/>
            <person name="Zhang K."/>
            <person name="Zhang X."/>
            <person name="Luo M.C."/>
            <person name="Dvorak J."/>
            <person name="Tong Y."/>
            <person name="Wang J."/>
            <person name="Yang H."/>
            <person name="Li Z."/>
            <person name="Wang D."/>
            <person name="Zhang A."/>
            <person name="Wang J."/>
        </authorList>
    </citation>
    <scope>NUCLEOTIDE SEQUENCE</scope>
    <source>
        <strain evidence="2">cv. G1812</strain>
    </source>
</reference>
<dbReference type="Gramene" id="TuG1812S0003283900.01.T01">
    <property type="protein sequence ID" value="TuG1812S0003283900.01.T01"/>
    <property type="gene ID" value="TuG1812S0003283900.01"/>
</dbReference>
<organism evidence="1 2">
    <name type="scientific">Triticum urartu</name>
    <name type="common">Red wild einkorn</name>
    <name type="synonym">Crithodium urartu</name>
    <dbReference type="NCBI Taxonomy" id="4572"/>
    <lineage>
        <taxon>Eukaryota</taxon>
        <taxon>Viridiplantae</taxon>
        <taxon>Streptophyta</taxon>
        <taxon>Embryophyta</taxon>
        <taxon>Tracheophyta</taxon>
        <taxon>Spermatophyta</taxon>
        <taxon>Magnoliopsida</taxon>
        <taxon>Liliopsida</taxon>
        <taxon>Poales</taxon>
        <taxon>Poaceae</taxon>
        <taxon>BOP clade</taxon>
        <taxon>Pooideae</taxon>
        <taxon>Triticodae</taxon>
        <taxon>Triticeae</taxon>
        <taxon>Triticinae</taxon>
        <taxon>Triticum</taxon>
    </lineage>
</organism>
<keyword evidence="2" id="KW-1185">Reference proteome</keyword>
<protein>
    <submittedName>
        <fullName evidence="1">Uncharacterized protein</fullName>
    </submittedName>
</protein>
<dbReference type="AlphaFoldDB" id="A0A8R7RGC4"/>
<accession>A0A8R7RGC4</accession>
<evidence type="ECO:0000313" key="2">
    <source>
        <dbReference type="Proteomes" id="UP000015106"/>
    </source>
</evidence>
<name>A0A8R7RGC4_TRIUA</name>
<proteinExistence type="predicted"/>
<dbReference type="SUPFAM" id="SSF52058">
    <property type="entry name" value="L domain-like"/>
    <property type="match status" value="1"/>
</dbReference>
<dbReference type="InterPro" id="IPR032675">
    <property type="entry name" value="LRR_dom_sf"/>
</dbReference>
<dbReference type="EnsemblPlants" id="TuG1812S0003283900.01.T01">
    <property type="protein sequence ID" value="TuG1812S0003283900.01.T01"/>
    <property type="gene ID" value="TuG1812S0003283900.01"/>
</dbReference>
<reference evidence="1" key="2">
    <citation type="submission" date="2022-06" db="UniProtKB">
        <authorList>
            <consortium name="EnsemblPlants"/>
        </authorList>
    </citation>
    <scope>IDENTIFICATION</scope>
</reference>